<dbReference type="GO" id="GO:0004888">
    <property type="term" value="F:transmembrane signaling receptor activity"/>
    <property type="evidence" value="ECO:0007669"/>
    <property type="project" value="InterPro"/>
</dbReference>
<keyword evidence="4" id="KW-0175">Coiled coil</keyword>
<dbReference type="SMART" id="SM00304">
    <property type="entry name" value="HAMP"/>
    <property type="match status" value="1"/>
</dbReference>
<dbReference type="InterPro" id="IPR003660">
    <property type="entry name" value="HAMP_dom"/>
</dbReference>
<dbReference type="PANTHER" id="PTHR32089">
    <property type="entry name" value="METHYL-ACCEPTING CHEMOTAXIS PROTEIN MCPB"/>
    <property type="match status" value="1"/>
</dbReference>
<keyword evidence="10" id="KW-1185">Reference proteome</keyword>
<evidence type="ECO:0000256" key="5">
    <source>
        <dbReference type="SAM" id="Phobius"/>
    </source>
</evidence>
<dbReference type="AlphaFoldDB" id="A0A7W9ZHR6"/>
<dbReference type="GO" id="GO:0007165">
    <property type="term" value="P:signal transduction"/>
    <property type="evidence" value="ECO:0007669"/>
    <property type="project" value="UniProtKB-KW"/>
</dbReference>
<protein>
    <submittedName>
        <fullName evidence="9">Methyl-accepting chemotaxis protein</fullName>
    </submittedName>
</protein>
<evidence type="ECO:0000256" key="4">
    <source>
        <dbReference type="SAM" id="Coils"/>
    </source>
</evidence>
<proteinExistence type="inferred from homology"/>
<dbReference type="GO" id="GO:0006935">
    <property type="term" value="P:chemotaxis"/>
    <property type="evidence" value="ECO:0007669"/>
    <property type="project" value="InterPro"/>
</dbReference>
<dbReference type="Gene3D" id="1.10.8.500">
    <property type="entry name" value="HAMP domain in histidine kinase"/>
    <property type="match status" value="1"/>
</dbReference>
<feature type="chain" id="PRO_5031558380" evidence="6">
    <location>
        <begin position="27"/>
        <end position="560"/>
    </location>
</feature>
<dbReference type="InterPro" id="IPR004089">
    <property type="entry name" value="MCPsignal_dom"/>
</dbReference>
<evidence type="ECO:0000313" key="10">
    <source>
        <dbReference type="Proteomes" id="UP000544872"/>
    </source>
</evidence>
<gene>
    <name evidence="9" type="ORF">FHS48_003149</name>
</gene>
<dbReference type="PRINTS" id="PR00260">
    <property type="entry name" value="CHEMTRNSDUCR"/>
</dbReference>
<evidence type="ECO:0000256" key="2">
    <source>
        <dbReference type="ARBA" id="ARBA00029447"/>
    </source>
</evidence>
<feature type="signal peptide" evidence="6">
    <location>
        <begin position="1"/>
        <end position="26"/>
    </location>
</feature>
<dbReference type="CDD" id="cd06225">
    <property type="entry name" value="HAMP"/>
    <property type="match status" value="1"/>
</dbReference>
<keyword evidence="5" id="KW-1133">Transmembrane helix</keyword>
<feature type="domain" description="HAMP" evidence="8">
    <location>
        <begin position="210"/>
        <end position="263"/>
    </location>
</feature>
<dbReference type="Pfam" id="PF00015">
    <property type="entry name" value="MCPsignal"/>
    <property type="match status" value="1"/>
</dbReference>
<evidence type="ECO:0000313" key="9">
    <source>
        <dbReference type="EMBL" id="MBB6211706.1"/>
    </source>
</evidence>
<feature type="domain" description="Methyl-accepting transducer" evidence="7">
    <location>
        <begin position="297"/>
        <end position="540"/>
    </location>
</feature>
<dbReference type="PROSITE" id="PS50111">
    <property type="entry name" value="CHEMOTAXIS_TRANSDUC_2"/>
    <property type="match status" value="1"/>
</dbReference>
<dbReference type="InterPro" id="IPR004090">
    <property type="entry name" value="Chemotax_Me-accpt_rcpt"/>
</dbReference>
<keyword evidence="1 3" id="KW-0807">Transducer</keyword>
<dbReference type="EMBL" id="JACIIX010000013">
    <property type="protein sequence ID" value="MBB6211706.1"/>
    <property type="molecule type" value="Genomic_DNA"/>
</dbReference>
<dbReference type="SMART" id="SM00283">
    <property type="entry name" value="MA"/>
    <property type="match status" value="1"/>
</dbReference>
<dbReference type="RefSeq" id="WP_311769151.1">
    <property type="nucleotide sequence ID" value="NZ_JACIIX010000013.1"/>
</dbReference>
<dbReference type="Gene3D" id="1.10.287.950">
    <property type="entry name" value="Methyl-accepting chemotaxis protein"/>
    <property type="match status" value="1"/>
</dbReference>
<name>A0A7W9ZHR6_NOVIT</name>
<evidence type="ECO:0000259" key="8">
    <source>
        <dbReference type="PROSITE" id="PS50885"/>
    </source>
</evidence>
<comment type="similarity">
    <text evidence="2">Belongs to the methyl-accepting chemotaxis (MCP) protein family.</text>
</comment>
<organism evidence="9 10">
    <name type="scientific">Novispirillum itersonii</name>
    <name type="common">Aquaspirillum itersonii</name>
    <dbReference type="NCBI Taxonomy" id="189"/>
    <lineage>
        <taxon>Bacteria</taxon>
        <taxon>Pseudomonadati</taxon>
        <taxon>Pseudomonadota</taxon>
        <taxon>Alphaproteobacteria</taxon>
        <taxon>Rhodospirillales</taxon>
        <taxon>Novispirillaceae</taxon>
        <taxon>Novispirillum</taxon>
    </lineage>
</organism>
<dbReference type="PROSITE" id="PS50885">
    <property type="entry name" value="HAMP"/>
    <property type="match status" value="1"/>
</dbReference>
<dbReference type="PANTHER" id="PTHR32089:SF112">
    <property type="entry name" value="LYSOZYME-LIKE PROTEIN-RELATED"/>
    <property type="match status" value="1"/>
</dbReference>
<comment type="caution">
    <text evidence="9">The sequence shown here is derived from an EMBL/GenBank/DDBJ whole genome shotgun (WGS) entry which is preliminary data.</text>
</comment>
<feature type="coiled-coil region" evidence="4">
    <location>
        <begin position="261"/>
        <end position="292"/>
    </location>
</feature>
<dbReference type="PROSITE" id="PS51257">
    <property type="entry name" value="PROKAR_LIPOPROTEIN"/>
    <property type="match status" value="1"/>
</dbReference>
<evidence type="ECO:0000259" key="7">
    <source>
        <dbReference type="PROSITE" id="PS50111"/>
    </source>
</evidence>
<feature type="transmembrane region" description="Helical" evidence="5">
    <location>
        <begin position="185"/>
        <end position="209"/>
    </location>
</feature>
<evidence type="ECO:0000256" key="6">
    <source>
        <dbReference type="SAM" id="SignalP"/>
    </source>
</evidence>
<accession>A0A7W9ZHR6</accession>
<keyword evidence="5" id="KW-0812">Transmembrane</keyword>
<evidence type="ECO:0000256" key="3">
    <source>
        <dbReference type="PROSITE-ProRule" id="PRU00284"/>
    </source>
</evidence>
<keyword evidence="6" id="KW-0732">Signal</keyword>
<dbReference type="Pfam" id="PF00672">
    <property type="entry name" value="HAMP"/>
    <property type="match status" value="1"/>
</dbReference>
<dbReference type="SUPFAM" id="SSF58104">
    <property type="entry name" value="Methyl-accepting chemotaxis protein (MCP) signaling domain"/>
    <property type="match status" value="1"/>
</dbReference>
<sequence length="560" mass="58362">MLANIRVRTKVLLVLLLLGAVSIGCAAISAVQIKKMSDQYDALLKGNAAGQAQMIGANRIATGLRATVATMIAEESVPEITRLKETLPTVRSDFYDRLDKAGHALPGYVDTLKAVRAKFDAAFTSAEAITALALVNRDEDANTAFRSQFLPEVEGVTQTMLPLTLALVAETDALSSELQTRSDQLVVLSVAVPSVATLMVLALAIWVVAQGVTTPLARLGAVMDSLAAGDLTVTVHGTRRGDEVGEMARAVEVFKVKGIEARRLEAEQAHLAEQAEAEKRALLNSMADTFEQTVSAVVASVSDAARSMQDNAQVMSDISGEVNARGTEATGAADQASANVQTVASASEELSASIQEIARQVEQSSVLSAEAVQHAEETAHVVEGLSGAVQKIGDVVGLINDIASQTNLLALNATIEAARAGDLGKGFAVVANEVKSLATQTSRATSEIGTQIQDVQSATTAAVQAMNRISSQITRMSEVSAAIASAVEQQGAATREIARNAVEAAQGTEIVTGNVSRIAHTSQEASSVAAQVQQSAADLAVQSGTLSQEVDRFIHTVRGG</sequence>
<evidence type="ECO:0000256" key="1">
    <source>
        <dbReference type="ARBA" id="ARBA00023224"/>
    </source>
</evidence>
<reference evidence="9 10" key="1">
    <citation type="submission" date="2020-08" db="EMBL/GenBank/DDBJ databases">
        <title>Genomic Encyclopedia of Type Strains, Phase IV (KMG-IV): sequencing the most valuable type-strain genomes for metagenomic binning, comparative biology and taxonomic classification.</title>
        <authorList>
            <person name="Goeker M."/>
        </authorList>
    </citation>
    <scope>NUCLEOTIDE SEQUENCE [LARGE SCALE GENOMIC DNA]</scope>
    <source>
        <strain evidence="9 10">DSM 11590</strain>
    </source>
</reference>
<dbReference type="GO" id="GO:0016020">
    <property type="term" value="C:membrane"/>
    <property type="evidence" value="ECO:0007669"/>
    <property type="project" value="InterPro"/>
</dbReference>
<keyword evidence="5" id="KW-0472">Membrane</keyword>
<dbReference type="Proteomes" id="UP000544872">
    <property type="component" value="Unassembled WGS sequence"/>
</dbReference>